<comment type="caution">
    <text evidence="2">The sequence shown here is derived from an EMBL/GenBank/DDBJ whole genome shotgun (WGS) entry which is preliminary data.</text>
</comment>
<feature type="non-terminal residue" evidence="2">
    <location>
        <position position="1"/>
    </location>
</feature>
<feature type="transmembrane region" description="Helical" evidence="1">
    <location>
        <begin position="77"/>
        <end position="96"/>
    </location>
</feature>
<organism evidence="2 3">
    <name type="scientific">Meganyctiphanes norvegica</name>
    <name type="common">Northern krill</name>
    <name type="synonym">Thysanopoda norvegica</name>
    <dbReference type="NCBI Taxonomy" id="48144"/>
    <lineage>
        <taxon>Eukaryota</taxon>
        <taxon>Metazoa</taxon>
        <taxon>Ecdysozoa</taxon>
        <taxon>Arthropoda</taxon>
        <taxon>Crustacea</taxon>
        <taxon>Multicrustacea</taxon>
        <taxon>Malacostraca</taxon>
        <taxon>Eumalacostraca</taxon>
        <taxon>Eucarida</taxon>
        <taxon>Euphausiacea</taxon>
        <taxon>Euphausiidae</taxon>
        <taxon>Meganyctiphanes</taxon>
    </lineage>
</organism>
<sequence length="103" mass="11393">FVLSQVIPLLLVYSGKAVYFFILPIFLFFCGWIVVRRCGRAVHPCQVLAKLTLSTSCMMLAIMVCELMNHLPQVTSAIVALSIIILAAIPTGYLICKKDELSC</sequence>
<proteinExistence type="predicted"/>
<dbReference type="EMBL" id="CAXKWB010003228">
    <property type="protein sequence ID" value="CAL4068573.1"/>
    <property type="molecule type" value="Genomic_DNA"/>
</dbReference>
<keyword evidence="3" id="KW-1185">Reference proteome</keyword>
<dbReference type="AlphaFoldDB" id="A0AAV2Q556"/>
<name>A0AAV2Q556_MEGNR</name>
<keyword evidence="1" id="KW-1133">Transmembrane helix</keyword>
<dbReference type="Proteomes" id="UP001497623">
    <property type="component" value="Unassembled WGS sequence"/>
</dbReference>
<accession>A0AAV2Q556</accession>
<keyword evidence="1" id="KW-0812">Transmembrane</keyword>
<feature type="transmembrane region" description="Helical" evidence="1">
    <location>
        <begin position="17"/>
        <end position="35"/>
    </location>
</feature>
<feature type="transmembrane region" description="Helical" evidence="1">
    <location>
        <begin position="47"/>
        <end position="71"/>
    </location>
</feature>
<evidence type="ECO:0000256" key="1">
    <source>
        <dbReference type="SAM" id="Phobius"/>
    </source>
</evidence>
<evidence type="ECO:0000313" key="3">
    <source>
        <dbReference type="Proteomes" id="UP001497623"/>
    </source>
</evidence>
<reference evidence="2 3" key="1">
    <citation type="submission" date="2024-05" db="EMBL/GenBank/DDBJ databases">
        <authorList>
            <person name="Wallberg A."/>
        </authorList>
    </citation>
    <scope>NUCLEOTIDE SEQUENCE [LARGE SCALE GENOMIC DNA]</scope>
</reference>
<evidence type="ECO:0000313" key="2">
    <source>
        <dbReference type="EMBL" id="CAL4068573.1"/>
    </source>
</evidence>
<protein>
    <submittedName>
        <fullName evidence="2">Uncharacterized protein</fullName>
    </submittedName>
</protein>
<gene>
    <name evidence="2" type="ORF">MNOR_LOCUS7375</name>
</gene>
<keyword evidence="1" id="KW-0472">Membrane</keyword>